<dbReference type="AlphaFoldDB" id="A0A6A6UGK5"/>
<keyword evidence="7" id="KW-0808">Transferase</keyword>
<evidence type="ECO:0000313" key="8">
    <source>
        <dbReference type="Proteomes" id="UP000799302"/>
    </source>
</evidence>
<sequence>MQPPHNSAREVRLLHRTASSHVVPIHDAFRDGAGHLVLVMPFLPLSLDQAITQPKSGVMSVSMRRCMRDIFAALAYVHSQGVIHRDIKPSNILLHSTDGPAYLADFGIAWGEGDADSEPKERKITDVGTTCYRAPEVLFGDTAYGTAFDMWAMGCVVAEVATGRELWEGGAVGTELVLVGSIMQGLGTPTAEEMGSLPDWGKIEFKRYEKRNWEELLPGVEADVWDLVSGLVKWSASERLTAEDALKHPLFEGLD</sequence>
<dbReference type="Gene3D" id="1.10.510.10">
    <property type="entry name" value="Transferase(Phosphotransferase) domain 1"/>
    <property type="match status" value="1"/>
</dbReference>
<dbReference type="PROSITE" id="PS00108">
    <property type="entry name" value="PROTEIN_KINASE_ST"/>
    <property type="match status" value="1"/>
</dbReference>
<accession>A0A6A6UGK5</accession>
<dbReference type="PANTHER" id="PTHR24055">
    <property type="entry name" value="MITOGEN-ACTIVATED PROTEIN KINASE"/>
    <property type="match status" value="1"/>
</dbReference>
<keyword evidence="8" id="KW-1185">Reference proteome</keyword>
<protein>
    <submittedName>
        <fullName evidence="7">Cyclin-dependent kinase</fullName>
    </submittedName>
</protein>
<evidence type="ECO:0000256" key="4">
    <source>
        <dbReference type="ARBA" id="ARBA00047919"/>
    </source>
</evidence>
<organism evidence="7 8">
    <name type="scientific">Microthyrium microscopicum</name>
    <dbReference type="NCBI Taxonomy" id="703497"/>
    <lineage>
        <taxon>Eukaryota</taxon>
        <taxon>Fungi</taxon>
        <taxon>Dikarya</taxon>
        <taxon>Ascomycota</taxon>
        <taxon>Pezizomycotina</taxon>
        <taxon>Dothideomycetes</taxon>
        <taxon>Dothideomycetes incertae sedis</taxon>
        <taxon>Microthyriales</taxon>
        <taxon>Microthyriaceae</taxon>
        <taxon>Microthyrium</taxon>
    </lineage>
</organism>
<evidence type="ECO:0000256" key="2">
    <source>
        <dbReference type="ARBA" id="ARBA00022741"/>
    </source>
</evidence>
<evidence type="ECO:0000259" key="6">
    <source>
        <dbReference type="PROSITE" id="PS50011"/>
    </source>
</evidence>
<gene>
    <name evidence="7" type="ORF">BT63DRAFT_423102</name>
</gene>
<dbReference type="SMART" id="SM00220">
    <property type="entry name" value="S_TKc"/>
    <property type="match status" value="1"/>
</dbReference>
<dbReference type="EMBL" id="MU004233">
    <property type="protein sequence ID" value="KAF2670806.1"/>
    <property type="molecule type" value="Genomic_DNA"/>
</dbReference>
<dbReference type="Proteomes" id="UP000799302">
    <property type="component" value="Unassembled WGS sequence"/>
</dbReference>
<dbReference type="InterPro" id="IPR011009">
    <property type="entry name" value="Kinase-like_dom_sf"/>
</dbReference>
<evidence type="ECO:0000256" key="1">
    <source>
        <dbReference type="ARBA" id="ARBA00022527"/>
    </source>
</evidence>
<comment type="catalytic activity">
    <reaction evidence="5">
        <text>L-seryl-[protein] + ATP = O-phospho-L-seryl-[protein] + ADP + H(+)</text>
        <dbReference type="Rhea" id="RHEA:17989"/>
        <dbReference type="Rhea" id="RHEA-COMP:9863"/>
        <dbReference type="Rhea" id="RHEA-COMP:11604"/>
        <dbReference type="ChEBI" id="CHEBI:15378"/>
        <dbReference type="ChEBI" id="CHEBI:29999"/>
        <dbReference type="ChEBI" id="CHEBI:30616"/>
        <dbReference type="ChEBI" id="CHEBI:83421"/>
        <dbReference type="ChEBI" id="CHEBI:456216"/>
        <dbReference type="EC" id="2.7.11.24"/>
    </reaction>
    <physiologicalReaction direction="left-to-right" evidence="5">
        <dbReference type="Rhea" id="RHEA:17990"/>
    </physiologicalReaction>
</comment>
<keyword evidence="1" id="KW-0723">Serine/threonine-protein kinase</keyword>
<dbReference type="InterPro" id="IPR050117">
    <property type="entry name" value="MAPK"/>
</dbReference>
<feature type="domain" description="Protein kinase" evidence="6">
    <location>
        <begin position="1"/>
        <end position="251"/>
    </location>
</feature>
<dbReference type="SUPFAM" id="SSF56112">
    <property type="entry name" value="Protein kinase-like (PK-like)"/>
    <property type="match status" value="1"/>
</dbReference>
<dbReference type="GO" id="GO:0005524">
    <property type="term" value="F:ATP binding"/>
    <property type="evidence" value="ECO:0007669"/>
    <property type="project" value="UniProtKB-KW"/>
</dbReference>
<reference evidence="7" key="1">
    <citation type="journal article" date="2020" name="Stud. Mycol.">
        <title>101 Dothideomycetes genomes: a test case for predicting lifestyles and emergence of pathogens.</title>
        <authorList>
            <person name="Haridas S."/>
            <person name="Albert R."/>
            <person name="Binder M."/>
            <person name="Bloem J."/>
            <person name="Labutti K."/>
            <person name="Salamov A."/>
            <person name="Andreopoulos B."/>
            <person name="Baker S."/>
            <person name="Barry K."/>
            <person name="Bills G."/>
            <person name="Bluhm B."/>
            <person name="Cannon C."/>
            <person name="Castanera R."/>
            <person name="Culley D."/>
            <person name="Daum C."/>
            <person name="Ezra D."/>
            <person name="Gonzalez J."/>
            <person name="Henrissat B."/>
            <person name="Kuo A."/>
            <person name="Liang C."/>
            <person name="Lipzen A."/>
            <person name="Lutzoni F."/>
            <person name="Magnuson J."/>
            <person name="Mondo S."/>
            <person name="Nolan M."/>
            <person name="Ohm R."/>
            <person name="Pangilinan J."/>
            <person name="Park H.-J."/>
            <person name="Ramirez L."/>
            <person name="Alfaro M."/>
            <person name="Sun H."/>
            <person name="Tritt A."/>
            <person name="Yoshinaga Y."/>
            <person name="Zwiers L.-H."/>
            <person name="Turgeon B."/>
            <person name="Goodwin S."/>
            <person name="Spatafora J."/>
            <person name="Crous P."/>
            <person name="Grigoriev I."/>
        </authorList>
    </citation>
    <scope>NUCLEOTIDE SEQUENCE</scope>
    <source>
        <strain evidence="7">CBS 115976</strain>
    </source>
</reference>
<name>A0A6A6UGK5_9PEZI</name>
<dbReference type="OrthoDB" id="413582at2759"/>
<keyword evidence="3" id="KW-0067">ATP-binding</keyword>
<evidence type="ECO:0000256" key="5">
    <source>
        <dbReference type="ARBA" id="ARBA00048130"/>
    </source>
</evidence>
<evidence type="ECO:0000256" key="3">
    <source>
        <dbReference type="ARBA" id="ARBA00022840"/>
    </source>
</evidence>
<dbReference type="InterPro" id="IPR000719">
    <property type="entry name" value="Prot_kinase_dom"/>
</dbReference>
<dbReference type="GO" id="GO:0004707">
    <property type="term" value="F:MAP kinase activity"/>
    <property type="evidence" value="ECO:0007669"/>
    <property type="project" value="UniProtKB-EC"/>
</dbReference>
<comment type="catalytic activity">
    <reaction evidence="4">
        <text>L-threonyl-[protein] + ATP = O-phospho-L-threonyl-[protein] + ADP + H(+)</text>
        <dbReference type="Rhea" id="RHEA:46608"/>
        <dbReference type="Rhea" id="RHEA-COMP:11060"/>
        <dbReference type="Rhea" id="RHEA-COMP:11605"/>
        <dbReference type="ChEBI" id="CHEBI:15378"/>
        <dbReference type="ChEBI" id="CHEBI:30013"/>
        <dbReference type="ChEBI" id="CHEBI:30616"/>
        <dbReference type="ChEBI" id="CHEBI:61977"/>
        <dbReference type="ChEBI" id="CHEBI:456216"/>
        <dbReference type="EC" id="2.7.11.24"/>
    </reaction>
    <physiologicalReaction direction="left-to-right" evidence="4">
        <dbReference type="Rhea" id="RHEA:46609"/>
    </physiologicalReaction>
</comment>
<evidence type="ECO:0000313" key="7">
    <source>
        <dbReference type="EMBL" id="KAF2670806.1"/>
    </source>
</evidence>
<keyword evidence="2" id="KW-0547">Nucleotide-binding</keyword>
<dbReference type="InterPro" id="IPR008271">
    <property type="entry name" value="Ser/Thr_kinase_AS"/>
</dbReference>
<keyword evidence="7" id="KW-0418">Kinase</keyword>
<proteinExistence type="predicted"/>
<dbReference type="Pfam" id="PF00069">
    <property type="entry name" value="Pkinase"/>
    <property type="match status" value="1"/>
</dbReference>
<dbReference type="PROSITE" id="PS50011">
    <property type="entry name" value="PROTEIN_KINASE_DOM"/>
    <property type="match status" value="1"/>
</dbReference>